<dbReference type="InterPro" id="IPR051204">
    <property type="entry name" value="ABC_transp_perm/SBD"/>
</dbReference>
<reference evidence="8" key="1">
    <citation type="journal article" date="2021" name="PeerJ">
        <title>Extensive microbial diversity within the chicken gut microbiome revealed by metagenomics and culture.</title>
        <authorList>
            <person name="Gilroy R."/>
            <person name="Ravi A."/>
            <person name="Getino M."/>
            <person name="Pursley I."/>
            <person name="Horton D.L."/>
            <person name="Alikhan N.F."/>
            <person name="Baker D."/>
            <person name="Gharbi K."/>
            <person name="Hall N."/>
            <person name="Watson M."/>
            <person name="Adriaenssens E.M."/>
            <person name="Foster-Nyarko E."/>
            <person name="Jarju S."/>
            <person name="Secka A."/>
            <person name="Antonio M."/>
            <person name="Oren A."/>
            <person name="Chaudhuri R.R."/>
            <person name="La Ragione R."/>
            <person name="Hildebrand F."/>
            <person name="Pallen M.J."/>
        </authorList>
    </citation>
    <scope>NUCLEOTIDE SEQUENCE</scope>
    <source>
        <strain evidence="8">B5_2728</strain>
    </source>
</reference>
<keyword evidence="3 6" id="KW-0812">Transmembrane</keyword>
<gene>
    <name evidence="8" type="ORF">H9882_03380</name>
</gene>
<reference evidence="8" key="2">
    <citation type="submission" date="2021-04" db="EMBL/GenBank/DDBJ databases">
        <authorList>
            <person name="Gilroy R."/>
        </authorList>
    </citation>
    <scope>NUCLEOTIDE SEQUENCE</scope>
    <source>
        <strain evidence="8">B5_2728</strain>
    </source>
</reference>
<evidence type="ECO:0000313" key="8">
    <source>
        <dbReference type="EMBL" id="MBU3805917.1"/>
    </source>
</evidence>
<evidence type="ECO:0000256" key="2">
    <source>
        <dbReference type="ARBA" id="ARBA00022448"/>
    </source>
</evidence>
<dbReference type="CDD" id="cd06261">
    <property type="entry name" value="TM_PBP2"/>
    <property type="match status" value="1"/>
</dbReference>
<dbReference type="SUPFAM" id="SSF161098">
    <property type="entry name" value="MetI-like"/>
    <property type="match status" value="1"/>
</dbReference>
<name>A0A948T1N5_9FIRM</name>
<dbReference type="Proteomes" id="UP000713596">
    <property type="component" value="Unassembled WGS sequence"/>
</dbReference>
<dbReference type="PROSITE" id="PS50928">
    <property type="entry name" value="ABC_TM1"/>
    <property type="match status" value="1"/>
</dbReference>
<accession>A0A948T1N5</accession>
<dbReference type="GO" id="GO:0031460">
    <property type="term" value="P:glycine betaine transport"/>
    <property type="evidence" value="ECO:0007669"/>
    <property type="project" value="TreeGrafter"/>
</dbReference>
<comment type="caution">
    <text evidence="8">The sequence shown here is derived from an EMBL/GenBank/DDBJ whole genome shotgun (WGS) entry which is preliminary data.</text>
</comment>
<evidence type="ECO:0000256" key="4">
    <source>
        <dbReference type="ARBA" id="ARBA00022989"/>
    </source>
</evidence>
<sequence>MMDFFSQLQSYFAQNSAEYLRCLAEHIQITLLSLGISALIGIPLGYCCHRFQQMGRWITGIFQVLRIVPSLAVLILLIPVLGVGLLPALVALILLAVPPILMNTTTAFAQIPAFYLETAQALGMDGHQKFWRVELPSALPQILVGVKTAAVEIVASAAIAAKIGAGGLGGLILTGLGLMRTDLLVVGGGSVALLAMCIGLIFELIQRRWMPYASSLRG</sequence>
<keyword evidence="4 6" id="KW-1133">Transmembrane helix</keyword>
<dbReference type="AlphaFoldDB" id="A0A948T1N5"/>
<protein>
    <submittedName>
        <fullName evidence="8">ABC transporter permease</fullName>
    </submittedName>
</protein>
<comment type="subcellular location">
    <subcellularLocation>
        <location evidence="6">Cell membrane</location>
        <topology evidence="6">Multi-pass membrane protein</topology>
    </subcellularLocation>
    <subcellularLocation>
        <location evidence="1">Membrane</location>
        <topology evidence="1">Multi-pass membrane protein</topology>
    </subcellularLocation>
</comment>
<evidence type="ECO:0000256" key="5">
    <source>
        <dbReference type="ARBA" id="ARBA00023136"/>
    </source>
</evidence>
<dbReference type="InterPro" id="IPR035906">
    <property type="entry name" value="MetI-like_sf"/>
</dbReference>
<dbReference type="EMBL" id="JAHLFP010000023">
    <property type="protein sequence ID" value="MBU3805917.1"/>
    <property type="molecule type" value="Genomic_DNA"/>
</dbReference>
<dbReference type="PANTHER" id="PTHR30177">
    <property type="entry name" value="GLYCINE BETAINE/L-PROLINE TRANSPORT SYSTEM PERMEASE PROTEIN PROW"/>
    <property type="match status" value="1"/>
</dbReference>
<evidence type="ECO:0000256" key="3">
    <source>
        <dbReference type="ARBA" id="ARBA00022692"/>
    </source>
</evidence>
<evidence type="ECO:0000259" key="7">
    <source>
        <dbReference type="PROSITE" id="PS50928"/>
    </source>
</evidence>
<feature type="transmembrane region" description="Helical" evidence="6">
    <location>
        <begin position="67"/>
        <end position="97"/>
    </location>
</feature>
<evidence type="ECO:0000256" key="6">
    <source>
        <dbReference type="RuleBase" id="RU363032"/>
    </source>
</evidence>
<proteinExistence type="inferred from homology"/>
<dbReference type="Pfam" id="PF00528">
    <property type="entry name" value="BPD_transp_1"/>
    <property type="match status" value="1"/>
</dbReference>
<feature type="transmembrane region" description="Helical" evidence="6">
    <location>
        <begin position="27"/>
        <end position="46"/>
    </location>
</feature>
<dbReference type="GO" id="GO:0055085">
    <property type="term" value="P:transmembrane transport"/>
    <property type="evidence" value="ECO:0007669"/>
    <property type="project" value="InterPro"/>
</dbReference>
<dbReference type="Gene3D" id="1.10.3720.10">
    <property type="entry name" value="MetI-like"/>
    <property type="match status" value="1"/>
</dbReference>
<keyword evidence="5 6" id="KW-0472">Membrane</keyword>
<feature type="transmembrane region" description="Helical" evidence="6">
    <location>
        <begin position="183"/>
        <end position="205"/>
    </location>
</feature>
<dbReference type="GO" id="GO:0005886">
    <property type="term" value="C:plasma membrane"/>
    <property type="evidence" value="ECO:0007669"/>
    <property type="project" value="UniProtKB-SubCell"/>
</dbReference>
<organism evidence="8 9">
    <name type="scientific">Candidatus Allofournierella pullistercoris</name>
    <dbReference type="NCBI Taxonomy" id="2838597"/>
    <lineage>
        <taxon>Bacteria</taxon>
        <taxon>Bacillati</taxon>
        <taxon>Bacillota</taxon>
        <taxon>Clostridia</taxon>
        <taxon>Eubacteriales</taxon>
        <taxon>Oscillospiraceae</taxon>
        <taxon>Allofournierella</taxon>
    </lineage>
</organism>
<comment type="similarity">
    <text evidence="6">Belongs to the binding-protein-dependent transport system permease family.</text>
</comment>
<evidence type="ECO:0000313" key="9">
    <source>
        <dbReference type="Proteomes" id="UP000713596"/>
    </source>
</evidence>
<evidence type="ECO:0000256" key="1">
    <source>
        <dbReference type="ARBA" id="ARBA00004141"/>
    </source>
</evidence>
<dbReference type="PANTHER" id="PTHR30177:SF4">
    <property type="entry name" value="OSMOPROTECTANT IMPORT PERMEASE PROTEIN OSMW"/>
    <property type="match status" value="1"/>
</dbReference>
<keyword evidence="2 6" id="KW-0813">Transport</keyword>
<dbReference type="InterPro" id="IPR000515">
    <property type="entry name" value="MetI-like"/>
</dbReference>
<feature type="domain" description="ABC transmembrane type-1" evidence="7">
    <location>
        <begin position="23"/>
        <end position="206"/>
    </location>
</feature>